<evidence type="ECO:0000256" key="10">
    <source>
        <dbReference type="SAM" id="SignalP"/>
    </source>
</evidence>
<evidence type="ECO:0000313" key="12">
    <source>
        <dbReference type="EMBL" id="MCX2740544.1"/>
    </source>
</evidence>
<name>A0ABT3RGK7_9BACT</name>
<reference evidence="12 13" key="1">
    <citation type="submission" date="2022-11" db="EMBL/GenBank/DDBJ databases">
        <title>The characterization of three novel Bacteroidetes species and genomic analysis of their roles in tidal elemental geochemical cycles.</title>
        <authorList>
            <person name="Ma K.-J."/>
        </authorList>
    </citation>
    <scope>NUCLEOTIDE SEQUENCE [LARGE SCALE GENOMIC DNA]</scope>
    <source>
        <strain evidence="12 13">M82</strain>
    </source>
</reference>
<keyword evidence="3" id="KW-0813">Transport</keyword>
<evidence type="ECO:0000256" key="8">
    <source>
        <dbReference type="ARBA" id="ARBA00022989"/>
    </source>
</evidence>
<evidence type="ECO:0000259" key="11">
    <source>
        <dbReference type="PROSITE" id="PS52015"/>
    </source>
</evidence>
<dbReference type="Gene3D" id="3.30.1150.10">
    <property type="match status" value="1"/>
</dbReference>
<sequence>MKELKRAGAIVVAILAISTAAFAQQQKKVKYFSKSGIREVEAAEAYFFEIQEENEVGGGTRVRYHAADSTKVQQTTFSDLDGGEYKLGIRQGAYYIWHSNGNLKEQGYYSNNKLNGEYKAWYESGQLRYTRYYHDNLAQDTLKAFYETGDVRRIEVYEKGEMTSGKLYNEAGEEVKFFPMEQMPEFPGGEYAMLRYLASNIKFPKSMYKAGVQGLVVLTYLVDEQGRFKDIETVKSLHPDGDAEALRVLQSMPAWKPGLLEGKPVEVRYTLPVRYTIR</sequence>
<evidence type="ECO:0000256" key="4">
    <source>
        <dbReference type="ARBA" id="ARBA00022475"/>
    </source>
</evidence>
<comment type="caution">
    <text evidence="12">The sequence shown here is derived from an EMBL/GenBank/DDBJ whole genome shotgun (WGS) entry which is preliminary data.</text>
</comment>
<evidence type="ECO:0000256" key="1">
    <source>
        <dbReference type="ARBA" id="ARBA00004383"/>
    </source>
</evidence>
<dbReference type="EMBL" id="JAPFQO010000007">
    <property type="protein sequence ID" value="MCX2740544.1"/>
    <property type="molecule type" value="Genomic_DNA"/>
</dbReference>
<dbReference type="InterPro" id="IPR051045">
    <property type="entry name" value="TonB-dependent_transducer"/>
</dbReference>
<evidence type="ECO:0000256" key="9">
    <source>
        <dbReference type="ARBA" id="ARBA00023136"/>
    </source>
</evidence>
<dbReference type="Proteomes" id="UP001207228">
    <property type="component" value="Unassembled WGS sequence"/>
</dbReference>
<keyword evidence="9" id="KW-0472">Membrane</keyword>
<keyword evidence="8" id="KW-1133">Transmembrane helix</keyword>
<dbReference type="SUPFAM" id="SSF82185">
    <property type="entry name" value="Histone H3 K4-specific methyltransferase SET7/9 N-terminal domain"/>
    <property type="match status" value="1"/>
</dbReference>
<protein>
    <submittedName>
        <fullName evidence="12">TonB family protein</fullName>
    </submittedName>
</protein>
<dbReference type="RefSeq" id="WP_266052608.1">
    <property type="nucleotide sequence ID" value="NZ_JAPFQO010000007.1"/>
</dbReference>
<evidence type="ECO:0000256" key="3">
    <source>
        <dbReference type="ARBA" id="ARBA00022448"/>
    </source>
</evidence>
<accession>A0ABT3RGK7</accession>
<dbReference type="PROSITE" id="PS52015">
    <property type="entry name" value="TONB_CTD"/>
    <property type="match status" value="1"/>
</dbReference>
<evidence type="ECO:0000256" key="7">
    <source>
        <dbReference type="ARBA" id="ARBA00022927"/>
    </source>
</evidence>
<comment type="similarity">
    <text evidence="2">Belongs to the TonB family.</text>
</comment>
<dbReference type="PANTHER" id="PTHR33446:SF2">
    <property type="entry name" value="PROTEIN TONB"/>
    <property type="match status" value="1"/>
</dbReference>
<keyword evidence="5" id="KW-0997">Cell inner membrane</keyword>
<dbReference type="NCBIfam" id="TIGR01352">
    <property type="entry name" value="tonB_Cterm"/>
    <property type="match status" value="1"/>
</dbReference>
<keyword evidence="10" id="KW-0732">Signal</keyword>
<dbReference type="InterPro" id="IPR006260">
    <property type="entry name" value="TonB/TolA_C"/>
</dbReference>
<evidence type="ECO:0000256" key="2">
    <source>
        <dbReference type="ARBA" id="ARBA00006555"/>
    </source>
</evidence>
<dbReference type="InterPro" id="IPR011652">
    <property type="entry name" value="MORN_2"/>
</dbReference>
<dbReference type="Pfam" id="PF03544">
    <property type="entry name" value="TonB_C"/>
    <property type="match status" value="1"/>
</dbReference>
<feature type="domain" description="TonB C-terminal" evidence="11">
    <location>
        <begin position="188"/>
        <end position="278"/>
    </location>
</feature>
<evidence type="ECO:0000313" key="13">
    <source>
        <dbReference type="Proteomes" id="UP001207228"/>
    </source>
</evidence>
<keyword evidence="7" id="KW-0653">Protein transport</keyword>
<dbReference type="PANTHER" id="PTHR33446">
    <property type="entry name" value="PROTEIN TONB-RELATED"/>
    <property type="match status" value="1"/>
</dbReference>
<organism evidence="12 13">
    <name type="scientific">Pontibacter anaerobius</name>
    <dbReference type="NCBI Taxonomy" id="2993940"/>
    <lineage>
        <taxon>Bacteria</taxon>
        <taxon>Pseudomonadati</taxon>
        <taxon>Bacteroidota</taxon>
        <taxon>Cytophagia</taxon>
        <taxon>Cytophagales</taxon>
        <taxon>Hymenobacteraceae</taxon>
        <taxon>Pontibacter</taxon>
    </lineage>
</organism>
<feature type="signal peptide" evidence="10">
    <location>
        <begin position="1"/>
        <end position="23"/>
    </location>
</feature>
<keyword evidence="13" id="KW-1185">Reference proteome</keyword>
<proteinExistence type="inferred from homology"/>
<dbReference type="SUPFAM" id="SSF74653">
    <property type="entry name" value="TolA/TonB C-terminal domain"/>
    <property type="match status" value="1"/>
</dbReference>
<keyword evidence="4" id="KW-1003">Cell membrane</keyword>
<evidence type="ECO:0000256" key="6">
    <source>
        <dbReference type="ARBA" id="ARBA00022692"/>
    </source>
</evidence>
<feature type="chain" id="PRO_5046035766" evidence="10">
    <location>
        <begin position="24"/>
        <end position="278"/>
    </location>
</feature>
<dbReference type="InterPro" id="IPR037682">
    <property type="entry name" value="TonB_C"/>
</dbReference>
<gene>
    <name evidence="12" type="ORF">OO017_11350</name>
</gene>
<comment type="subcellular location">
    <subcellularLocation>
        <location evidence="1">Cell inner membrane</location>
        <topology evidence="1">Single-pass membrane protein</topology>
        <orientation evidence="1">Periplasmic side</orientation>
    </subcellularLocation>
</comment>
<dbReference type="Pfam" id="PF07661">
    <property type="entry name" value="MORN_2"/>
    <property type="match status" value="2"/>
</dbReference>
<dbReference type="Gene3D" id="2.20.110.10">
    <property type="entry name" value="Histone H3 K4-specific methyltransferase SET7/9 N-terminal domain"/>
    <property type="match status" value="1"/>
</dbReference>
<keyword evidence="6" id="KW-0812">Transmembrane</keyword>
<evidence type="ECO:0000256" key="5">
    <source>
        <dbReference type="ARBA" id="ARBA00022519"/>
    </source>
</evidence>